<evidence type="ECO:0000313" key="4">
    <source>
        <dbReference type="Proteomes" id="UP001150907"/>
    </source>
</evidence>
<feature type="domain" description="Thioredoxin" evidence="2">
    <location>
        <begin position="1"/>
        <end position="105"/>
    </location>
</feature>
<protein>
    <recommendedName>
        <fullName evidence="2">Thioredoxin domain-containing protein</fullName>
    </recommendedName>
</protein>
<dbReference type="EMBL" id="JANBQF010000155">
    <property type="protein sequence ID" value="KAJ2004427.1"/>
    <property type="molecule type" value="Genomic_DNA"/>
</dbReference>
<dbReference type="CDD" id="cd02947">
    <property type="entry name" value="TRX_family"/>
    <property type="match status" value="1"/>
</dbReference>
<organism evidence="3 4">
    <name type="scientific">Coemansia thaxteri</name>
    <dbReference type="NCBI Taxonomy" id="2663907"/>
    <lineage>
        <taxon>Eukaryota</taxon>
        <taxon>Fungi</taxon>
        <taxon>Fungi incertae sedis</taxon>
        <taxon>Zoopagomycota</taxon>
        <taxon>Kickxellomycotina</taxon>
        <taxon>Kickxellomycetes</taxon>
        <taxon>Kickxellales</taxon>
        <taxon>Kickxellaceae</taxon>
        <taxon>Coemansia</taxon>
    </lineage>
</organism>
<dbReference type="PRINTS" id="PR00421">
    <property type="entry name" value="THIOREDOXIN"/>
</dbReference>
<keyword evidence="4" id="KW-1185">Reference proteome</keyword>
<evidence type="ECO:0000259" key="2">
    <source>
        <dbReference type="PROSITE" id="PS51352"/>
    </source>
</evidence>
<keyword evidence="1" id="KW-1015">Disulfide bond</keyword>
<accession>A0A9W8BEF3</accession>
<dbReference type="PROSITE" id="PS51352">
    <property type="entry name" value="THIOREDOXIN_2"/>
    <property type="match status" value="1"/>
</dbReference>
<evidence type="ECO:0000313" key="3">
    <source>
        <dbReference type="EMBL" id="KAJ2004427.1"/>
    </source>
</evidence>
<evidence type="ECO:0000256" key="1">
    <source>
        <dbReference type="ARBA" id="ARBA00023157"/>
    </source>
</evidence>
<proteinExistence type="predicted"/>
<dbReference type="InterPro" id="IPR013766">
    <property type="entry name" value="Thioredoxin_domain"/>
</dbReference>
<dbReference type="Gene3D" id="3.40.30.10">
    <property type="entry name" value="Glutaredoxin"/>
    <property type="match status" value="1"/>
</dbReference>
<name>A0A9W8BEF3_9FUNG</name>
<gene>
    <name evidence="3" type="ORF">H4R26_002523</name>
</gene>
<reference evidence="3" key="1">
    <citation type="submission" date="2022-07" db="EMBL/GenBank/DDBJ databases">
        <title>Phylogenomic reconstructions and comparative analyses of Kickxellomycotina fungi.</title>
        <authorList>
            <person name="Reynolds N.K."/>
            <person name="Stajich J.E."/>
            <person name="Barry K."/>
            <person name="Grigoriev I.V."/>
            <person name="Crous P."/>
            <person name="Smith M.E."/>
        </authorList>
    </citation>
    <scope>NUCLEOTIDE SEQUENCE</scope>
    <source>
        <strain evidence="3">IMI 214461</strain>
    </source>
</reference>
<comment type="caution">
    <text evidence="3">The sequence shown here is derived from an EMBL/GenBank/DDBJ whole genome shotgun (WGS) entry which is preliminary data.</text>
</comment>
<dbReference type="OrthoDB" id="19690at2759"/>
<dbReference type="Proteomes" id="UP001150907">
    <property type="component" value="Unassembled WGS sequence"/>
</dbReference>
<dbReference type="Pfam" id="PF00085">
    <property type="entry name" value="Thioredoxin"/>
    <property type="match status" value="1"/>
</dbReference>
<dbReference type="PANTHER" id="PTHR46115">
    <property type="entry name" value="THIOREDOXIN-LIKE PROTEIN 1"/>
    <property type="match status" value="1"/>
</dbReference>
<dbReference type="AlphaFoldDB" id="A0A9W8BEF3"/>
<dbReference type="InterPro" id="IPR036249">
    <property type="entry name" value="Thioredoxin-like_sf"/>
</dbReference>
<sequence length="105" mass="11718">MPIVYVNSLQELFDLIATGVKLVVDFKAAWCEPCKMMAPLFQRLAQEHADVSFVTVDMDEVPEIAREFSIMSMPTFKLFAKGDAVDEVVGANTYLLETSVRRLAG</sequence>
<dbReference type="SUPFAM" id="SSF52833">
    <property type="entry name" value="Thioredoxin-like"/>
    <property type="match status" value="1"/>
</dbReference>